<comment type="caution">
    <text evidence="2">The sequence shown here is derived from an EMBL/GenBank/DDBJ whole genome shotgun (WGS) entry which is preliminary data.</text>
</comment>
<keyword evidence="3" id="KW-1185">Reference proteome</keyword>
<feature type="non-terminal residue" evidence="2">
    <location>
        <position position="35"/>
    </location>
</feature>
<dbReference type="AlphaFoldDB" id="A0A4Y2GKN8"/>
<sequence length="35" mass="4114">MQESYIHDRSSQESGFKPGTLRPRSRDLTNRPPRL</sequence>
<feature type="region of interest" description="Disordered" evidence="1">
    <location>
        <begin position="1"/>
        <end position="35"/>
    </location>
</feature>
<organism evidence="2 3">
    <name type="scientific">Araneus ventricosus</name>
    <name type="common">Orbweaver spider</name>
    <name type="synonym">Epeira ventricosa</name>
    <dbReference type="NCBI Taxonomy" id="182803"/>
    <lineage>
        <taxon>Eukaryota</taxon>
        <taxon>Metazoa</taxon>
        <taxon>Ecdysozoa</taxon>
        <taxon>Arthropoda</taxon>
        <taxon>Chelicerata</taxon>
        <taxon>Arachnida</taxon>
        <taxon>Araneae</taxon>
        <taxon>Araneomorphae</taxon>
        <taxon>Entelegynae</taxon>
        <taxon>Araneoidea</taxon>
        <taxon>Araneidae</taxon>
        <taxon>Araneus</taxon>
    </lineage>
</organism>
<evidence type="ECO:0000313" key="3">
    <source>
        <dbReference type="Proteomes" id="UP000499080"/>
    </source>
</evidence>
<dbReference type="EMBL" id="BGPR01099419">
    <property type="protein sequence ID" value="GBM52624.1"/>
    <property type="molecule type" value="Genomic_DNA"/>
</dbReference>
<gene>
    <name evidence="2" type="ORF">AVEN_223159_1</name>
</gene>
<dbReference type="Proteomes" id="UP000499080">
    <property type="component" value="Unassembled WGS sequence"/>
</dbReference>
<reference evidence="2 3" key="1">
    <citation type="journal article" date="2019" name="Sci. Rep.">
        <title>Orb-weaving spider Araneus ventricosus genome elucidates the spidroin gene catalogue.</title>
        <authorList>
            <person name="Kono N."/>
            <person name="Nakamura H."/>
            <person name="Ohtoshi R."/>
            <person name="Moran D.A.P."/>
            <person name="Shinohara A."/>
            <person name="Yoshida Y."/>
            <person name="Fujiwara M."/>
            <person name="Mori M."/>
            <person name="Tomita M."/>
            <person name="Arakawa K."/>
        </authorList>
    </citation>
    <scope>NUCLEOTIDE SEQUENCE [LARGE SCALE GENOMIC DNA]</scope>
</reference>
<name>A0A4Y2GKN8_ARAVE</name>
<proteinExistence type="predicted"/>
<accession>A0A4Y2GKN8</accession>
<feature type="compositionally biased region" description="Basic and acidic residues" evidence="1">
    <location>
        <begin position="1"/>
        <end position="11"/>
    </location>
</feature>
<evidence type="ECO:0000256" key="1">
    <source>
        <dbReference type="SAM" id="MobiDB-lite"/>
    </source>
</evidence>
<evidence type="ECO:0000313" key="2">
    <source>
        <dbReference type="EMBL" id="GBM52624.1"/>
    </source>
</evidence>
<protein>
    <submittedName>
        <fullName evidence="2">Uncharacterized protein</fullName>
    </submittedName>
</protein>